<gene>
    <name evidence="2" type="ORF">EYE40_03950</name>
</gene>
<reference evidence="3" key="1">
    <citation type="submission" date="2019-02" db="EMBL/GenBank/DDBJ databases">
        <title>Glaciihabitans arcticus sp. nov., a psychrotolerant bacterium isolated from polar soil.</title>
        <authorList>
            <person name="Dahal R.H."/>
        </authorList>
    </citation>
    <scope>NUCLEOTIDE SEQUENCE [LARGE SCALE GENOMIC DNA]</scope>
    <source>
        <strain evidence="3">RP-3-7</strain>
    </source>
</reference>
<evidence type="ECO:0000313" key="2">
    <source>
        <dbReference type="EMBL" id="TBN56616.1"/>
    </source>
</evidence>
<protein>
    <submittedName>
        <fullName evidence="2">Uncharacterized protein</fullName>
    </submittedName>
</protein>
<dbReference type="RefSeq" id="WP_130980726.1">
    <property type="nucleotide sequence ID" value="NZ_SISG01000001.1"/>
</dbReference>
<keyword evidence="1" id="KW-1133">Transmembrane helix</keyword>
<dbReference type="AlphaFoldDB" id="A0A4Q9GPD4"/>
<sequence length="181" mass="19649">MRRGWWRRNGVAVAVITVSVPGLIWLLGGVILTERLANEPAVTLVDAGDSTQLAGYRFTLTASDTFDPRDPEGETRPVGAELVAAILSVEPIAGEAQEDASCTATLTAPGPERLRRTWERLGSPGDYLYRLADDTKSACVLDGTAFEYELVFLAPTGTYDVASIDLTLDGERTIHRLQLEQ</sequence>
<organism evidence="2 3">
    <name type="scientific">Glaciihabitans arcticus</name>
    <dbReference type="NCBI Taxonomy" id="2668039"/>
    <lineage>
        <taxon>Bacteria</taxon>
        <taxon>Bacillati</taxon>
        <taxon>Actinomycetota</taxon>
        <taxon>Actinomycetes</taxon>
        <taxon>Micrococcales</taxon>
        <taxon>Microbacteriaceae</taxon>
        <taxon>Glaciihabitans</taxon>
    </lineage>
</organism>
<keyword evidence="3" id="KW-1185">Reference proteome</keyword>
<dbReference type="EMBL" id="SISG01000001">
    <property type="protein sequence ID" value="TBN56616.1"/>
    <property type="molecule type" value="Genomic_DNA"/>
</dbReference>
<proteinExistence type="predicted"/>
<accession>A0A4Q9GPD4</accession>
<evidence type="ECO:0000313" key="3">
    <source>
        <dbReference type="Proteomes" id="UP000294194"/>
    </source>
</evidence>
<dbReference type="Proteomes" id="UP000294194">
    <property type="component" value="Unassembled WGS sequence"/>
</dbReference>
<feature type="transmembrane region" description="Helical" evidence="1">
    <location>
        <begin position="12"/>
        <end position="32"/>
    </location>
</feature>
<keyword evidence="1" id="KW-0812">Transmembrane</keyword>
<keyword evidence="1" id="KW-0472">Membrane</keyword>
<comment type="caution">
    <text evidence="2">The sequence shown here is derived from an EMBL/GenBank/DDBJ whole genome shotgun (WGS) entry which is preliminary data.</text>
</comment>
<evidence type="ECO:0000256" key="1">
    <source>
        <dbReference type="SAM" id="Phobius"/>
    </source>
</evidence>
<name>A0A4Q9GPD4_9MICO</name>